<evidence type="ECO:0000256" key="2">
    <source>
        <dbReference type="ARBA" id="ARBA00023002"/>
    </source>
</evidence>
<dbReference type="InterPro" id="IPR050816">
    <property type="entry name" value="Flavin-dep_Halogenase_NPB"/>
</dbReference>
<comment type="caution">
    <text evidence="5">The sequence shown here is derived from an EMBL/GenBank/DDBJ whole genome shotgun (WGS) entry which is preliminary data.</text>
</comment>
<name>A0A9P5PA63_9AGAR</name>
<evidence type="ECO:0000256" key="1">
    <source>
        <dbReference type="ARBA" id="ARBA00005706"/>
    </source>
</evidence>
<comment type="similarity">
    <text evidence="1">Belongs to the flavin-dependent halogenase family.</text>
</comment>
<dbReference type="PANTHER" id="PTHR43747">
    <property type="entry name" value="FAD-BINDING PROTEIN"/>
    <property type="match status" value="1"/>
</dbReference>
<evidence type="ECO:0008006" key="7">
    <source>
        <dbReference type="Google" id="ProtNLM"/>
    </source>
</evidence>
<dbReference type="PANTHER" id="PTHR43747:SF5">
    <property type="entry name" value="FAD-BINDING DOMAIN-CONTAINING PROTEIN"/>
    <property type="match status" value="1"/>
</dbReference>
<gene>
    <name evidence="5" type="ORF">BDP27DRAFT_1342191</name>
</gene>
<dbReference type="InterPro" id="IPR036188">
    <property type="entry name" value="FAD/NAD-bd_sf"/>
</dbReference>
<dbReference type="Proteomes" id="UP000772434">
    <property type="component" value="Unassembled WGS sequence"/>
</dbReference>
<evidence type="ECO:0000313" key="5">
    <source>
        <dbReference type="EMBL" id="KAF9059067.1"/>
    </source>
</evidence>
<reference evidence="5" key="1">
    <citation type="submission" date="2020-11" db="EMBL/GenBank/DDBJ databases">
        <authorList>
            <consortium name="DOE Joint Genome Institute"/>
            <person name="Ahrendt S."/>
            <person name="Riley R."/>
            <person name="Andreopoulos W."/>
            <person name="Labutti K."/>
            <person name="Pangilinan J."/>
            <person name="Ruiz-Duenas F.J."/>
            <person name="Barrasa J.M."/>
            <person name="Sanchez-Garcia M."/>
            <person name="Camarero S."/>
            <person name="Miyauchi S."/>
            <person name="Serrano A."/>
            <person name="Linde D."/>
            <person name="Babiker R."/>
            <person name="Drula E."/>
            <person name="Ayuso-Fernandez I."/>
            <person name="Pacheco R."/>
            <person name="Padilla G."/>
            <person name="Ferreira P."/>
            <person name="Barriuso J."/>
            <person name="Kellner H."/>
            <person name="Castanera R."/>
            <person name="Alfaro M."/>
            <person name="Ramirez L."/>
            <person name="Pisabarro A.G."/>
            <person name="Kuo A."/>
            <person name="Tritt A."/>
            <person name="Lipzen A."/>
            <person name="He G."/>
            <person name="Yan M."/>
            <person name="Ng V."/>
            <person name="Cullen D."/>
            <person name="Martin F."/>
            <person name="Rosso M.-N."/>
            <person name="Henrissat B."/>
            <person name="Hibbett D."/>
            <person name="Martinez A.T."/>
            <person name="Grigoriev I.V."/>
        </authorList>
    </citation>
    <scope>NUCLEOTIDE SEQUENCE</scope>
    <source>
        <strain evidence="5">AH 40177</strain>
    </source>
</reference>
<dbReference type="EMBL" id="JADNRY010000329">
    <property type="protein sequence ID" value="KAF9059067.1"/>
    <property type="molecule type" value="Genomic_DNA"/>
</dbReference>
<dbReference type="Gene3D" id="3.50.50.60">
    <property type="entry name" value="FAD/NAD(P)-binding domain"/>
    <property type="match status" value="1"/>
</dbReference>
<keyword evidence="3" id="KW-0503">Monooxygenase</keyword>
<dbReference type="InterPro" id="IPR006905">
    <property type="entry name" value="Flavin_halogenase"/>
</dbReference>
<accession>A0A9P5PA63</accession>
<dbReference type="SUPFAM" id="SSF51905">
    <property type="entry name" value="FAD/NAD(P)-binding domain"/>
    <property type="match status" value="1"/>
</dbReference>
<dbReference type="PRINTS" id="PR00420">
    <property type="entry name" value="RNGMNOXGNASE"/>
</dbReference>
<dbReference type="AlphaFoldDB" id="A0A9P5PA63"/>
<proteinExistence type="inferred from homology"/>
<dbReference type="GO" id="GO:0004497">
    <property type="term" value="F:monooxygenase activity"/>
    <property type="evidence" value="ECO:0007669"/>
    <property type="project" value="UniProtKB-KW"/>
</dbReference>
<dbReference type="Pfam" id="PF04820">
    <property type="entry name" value="Trp_halogenase"/>
    <property type="match status" value="2"/>
</dbReference>
<evidence type="ECO:0000256" key="3">
    <source>
        <dbReference type="ARBA" id="ARBA00023033"/>
    </source>
</evidence>
<keyword evidence="6" id="KW-1185">Reference proteome</keyword>
<comment type="catalytic activity">
    <reaction evidence="4">
        <text>melleolide F + FADH2 + chloride + O2 = 6'-chloromelleolide F + FAD + 2 H2O + H(+)</text>
        <dbReference type="Rhea" id="RHEA:67160"/>
        <dbReference type="ChEBI" id="CHEBI:15377"/>
        <dbReference type="ChEBI" id="CHEBI:15378"/>
        <dbReference type="ChEBI" id="CHEBI:15379"/>
        <dbReference type="ChEBI" id="CHEBI:17996"/>
        <dbReference type="ChEBI" id="CHEBI:57692"/>
        <dbReference type="ChEBI" id="CHEBI:58307"/>
        <dbReference type="ChEBI" id="CHEBI:167712"/>
        <dbReference type="ChEBI" id="CHEBI:167713"/>
    </reaction>
    <physiologicalReaction direction="left-to-right" evidence="4">
        <dbReference type="Rhea" id="RHEA:67161"/>
    </physiologicalReaction>
</comment>
<keyword evidence="2" id="KW-0560">Oxidoreductase</keyword>
<protein>
    <recommendedName>
        <fullName evidence="7">Halogenase</fullName>
    </recommendedName>
</protein>
<dbReference type="OrthoDB" id="3340390at2759"/>
<evidence type="ECO:0000256" key="4">
    <source>
        <dbReference type="ARBA" id="ARBA00049364"/>
    </source>
</evidence>
<dbReference type="GO" id="GO:0044550">
    <property type="term" value="P:secondary metabolite biosynthetic process"/>
    <property type="evidence" value="ECO:0007669"/>
    <property type="project" value="UniProtKB-ARBA"/>
</dbReference>
<dbReference type="GO" id="GO:0140907">
    <property type="term" value="F:flavin-dependent halogenase activity"/>
    <property type="evidence" value="ECO:0007669"/>
    <property type="project" value="UniProtKB-ARBA"/>
</dbReference>
<sequence length="523" mass="57828">MSRSTSSVPANTTVLVVGGGPAGSYAASVLSRRQIDVVVLEAAKFPRYHIGESLLASTNYFLEYIGAREKVLSHGFIRKPGGAFKLRRDFPAAYTNFVDHHTGNHALNVNRAEYDDLLFRHAGEQGAKIFDEHKVTGLQFSKQDPTRPISADWECKVDGTNGRIVFDYLVDAAGRQGLLSSKYHKDREVTKSLKNSAIWAYWKGSKLYGEGTERYGAPFIEALHDSTGWCWYIPINDGTISIGFVIHEEFMKEKKADKTLEELYMSQFDQLSDVPKYRGEGIMAPNKEGTGSPIYMARDYSYAAVDVGRLNYRLAGDSAAFIDPFFSSGVHLAFVTSLSAALSIISVIDGKADEESAAAFHAAELNIAYTRFFMVVMAGYKQMRGGLNVDVLNDLDEKSFDRAFDIIRPVIQGTGDIGVDKRSTGDAELSESEVRGTMDFIFRLFSHPPPGTKVVEHEDDGLHGNVDDLDRDARARLKTFSQYVPHLMGHDGVMHILASAQEKMRLSVNGTTAITLKPLDMTA</sequence>
<organism evidence="5 6">
    <name type="scientific">Rhodocollybia butyracea</name>
    <dbReference type="NCBI Taxonomy" id="206335"/>
    <lineage>
        <taxon>Eukaryota</taxon>
        <taxon>Fungi</taxon>
        <taxon>Dikarya</taxon>
        <taxon>Basidiomycota</taxon>
        <taxon>Agaricomycotina</taxon>
        <taxon>Agaricomycetes</taxon>
        <taxon>Agaricomycetidae</taxon>
        <taxon>Agaricales</taxon>
        <taxon>Marasmiineae</taxon>
        <taxon>Omphalotaceae</taxon>
        <taxon>Rhodocollybia</taxon>
    </lineage>
</organism>
<evidence type="ECO:0000313" key="6">
    <source>
        <dbReference type="Proteomes" id="UP000772434"/>
    </source>
</evidence>